<accession>A0A976UAB8</accession>
<dbReference type="EMBL" id="ON649698">
    <property type="protein sequence ID" value="UVF62221.1"/>
    <property type="molecule type" value="Genomic_DNA"/>
</dbReference>
<reference evidence="1 2" key="1">
    <citation type="submission" date="2022-05" db="EMBL/GenBank/DDBJ databases">
        <title>Diverse viruses of marine archaea discovered using metagenomics.</title>
        <authorList>
            <person name="Zhou Y."/>
        </authorList>
    </citation>
    <scope>NUCLEOTIDE SEQUENCE [LARGE SCALE GENOMIC DNA]</scope>
    <source>
        <strain evidence="1">YSH_1032793</strain>
    </source>
</reference>
<sequence>MSLNKIEERLVTLISHRPALINDSNTKVCFEFWNFWQPNTFRTDQWNKLTPAESITRCLRKIKNNPLNKIEEQAKYRIYSKQ</sequence>
<proteinExistence type="predicted"/>
<evidence type="ECO:0000313" key="1">
    <source>
        <dbReference type="EMBL" id="UVF62221.1"/>
    </source>
</evidence>
<evidence type="ECO:0000313" key="2">
    <source>
        <dbReference type="Proteomes" id="UP001156951"/>
    </source>
</evidence>
<dbReference type="Proteomes" id="UP001156951">
    <property type="component" value="Segment"/>
</dbReference>
<name>A0A976UAB8_9CAUD</name>
<organism evidence="1 2">
    <name type="scientific">Nitrososphaeria virus YSH_1032793</name>
    <dbReference type="NCBI Taxonomy" id="3071320"/>
    <lineage>
        <taxon>Viruses</taxon>
        <taxon>Duplodnaviria</taxon>
        <taxon>Heunggongvirae</taxon>
        <taxon>Uroviricota</taxon>
        <taxon>Caudoviricetes</taxon>
        <taxon>Juravirales</taxon>
        <taxon>Yanlukaviridae</taxon>
        <taxon>Sweetvirus</taxon>
        <taxon>Sweetvirus yangshanense</taxon>
    </lineage>
</organism>
<keyword evidence="2" id="KW-1185">Reference proteome</keyword>
<protein>
    <submittedName>
        <fullName evidence="1">Uncharacterized protein</fullName>
    </submittedName>
</protein>